<keyword evidence="7" id="KW-0808">Transferase</keyword>
<dbReference type="PANTHER" id="PTHR46577">
    <property type="entry name" value="HTH-TYPE TRANSCRIPTIONAL REGULATORY PROTEIN GABR"/>
    <property type="match status" value="1"/>
</dbReference>
<evidence type="ECO:0000256" key="2">
    <source>
        <dbReference type="ARBA" id="ARBA00022898"/>
    </source>
</evidence>
<keyword evidence="8" id="KW-1185">Reference proteome</keyword>
<dbReference type="InterPro" id="IPR036388">
    <property type="entry name" value="WH-like_DNA-bd_sf"/>
</dbReference>
<evidence type="ECO:0000256" key="1">
    <source>
        <dbReference type="ARBA" id="ARBA00005384"/>
    </source>
</evidence>
<dbReference type="GO" id="GO:0008483">
    <property type="term" value="F:transaminase activity"/>
    <property type="evidence" value="ECO:0007669"/>
    <property type="project" value="UniProtKB-KW"/>
</dbReference>
<dbReference type="Gene3D" id="1.10.10.10">
    <property type="entry name" value="Winged helix-like DNA-binding domain superfamily/Winged helix DNA-binding domain"/>
    <property type="match status" value="1"/>
</dbReference>
<protein>
    <submittedName>
        <fullName evidence="7">PLP-dependent aminotransferase family protein</fullName>
    </submittedName>
</protein>
<keyword evidence="5" id="KW-0804">Transcription</keyword>
<evidence type="ECO:0000313" key="8">
    <source>
        <dbReference type="Proteomes" id="UP001596523"/>
    </source>
</evidence>
<proteinExistence type="inferred from homology"/>
<keyword evidence="2" id="KW-0663">Pyridoxal phosphate</keyword>
<dbReference type="EMBL" id="JBHTCF010000006">
    <property type="protein sequence ID" value="MFC7305824.1"/>
    <property type="molecule type" value="Genomic_DNA"/>
</dbReference>
<dbReference type="Gene3D" id="3.40.640.10">
    <property type="entry name" value="Type I PLP-dependent aspartate aminotransferase-like (Major domain)"/>
    <property type="match status" value="1"/>
</dbReference>
<comment type="caution">
    <text evidence="7">The sequence shown here is derived from an EMBL/GenBank/DDBJ whole genome shotgun (WGS) entry which is preliminary data.</text>
</comment>
<dbReference type="Pfam" id="PF00392">
    <property type="entry name" value="GntR"/>
    <property type="match status" value="1"/>
</dbReference>
<dbReference type="InterPro" id="IPR015422">
    <property type="entry name" value="PyrdxlP-dep_Trfase_small"/>
</dbReference>
<dbReference type="InterPro" id="IPR051446">
    <property type="entry name" value="HTH_trans_reg/aminotransferase"/>
</dbReference>
<keyword evidence="4" id="KW-0238">DNA-binding</keyword>
<organism evidence="7 8">
    <name type="scientific">Streptomyces monticola</name>
    <dbReference type="NCBI Taxonomy" id="2666263"/>
    <lineage>
        <taxon>Bacteria</taxon>
        <taxon>Bacillati</taxon>
        <taxon>Actinomycetota</taxon>
        <taxon>Actinomycetes</taxon>
        <taxon>Kitasatosporales</taxon>
        <taxon>Streptomycetaceae</taxon>
        <taxon>Streptomyces</taxon>
    </lineage>
</organism>
<evidence type="ECO:0000313" key="7">
    <source>
        <dbReference type="EMBL" id="MFC7305824.1"/>
    </source>
</evidence>
<keyword evidence="7" id="KW-0032">Aminotransferase</keyword>
<accession>A0ABW2JI92</accession>
<dbReference type="InterPro" id="IPR036390">
    <property type="entry name" value="WH_DNA-bd_sf"/>
</dbReference>
<evidence type="ECO:0000256" key="4">
    <source>
        <dbReference type="ARBA" id="ARBA00023125"/>
    </source>
</evidence>
<dbReference type="InterPro" id="IPR015421">
    <property type="entry name" value="PyrdxlP-dep_Trfase_major"/>
</dbReference>
<dbReference type="InterPro" id="IPR015424">
    <property type="entry name" value="PyrdxlP-dep_Trfase"/>
</dbReference>
<dbReference type="PANTHER" id="PTHR46577:SF1">
    <property type="entry name" value="HTH-TYPE TRANSCRIPTIONAL REGULATORY PROTEIN GABR"/>
    <property type="match status" value="1"/>
</dbReference>
<evidence type="ECO:0000256" key="3">
    <source>
        <dbReference type="ARBA" id="ARBA00023015"/>
    </source>
</evidence>
<feature type="domain" description="HTH gntR-type" evidence="6">
    <location>
        <begin position="4"/>
        <end position="72"/>
    </location>
</feature>
<gene>
    <name evidence="7" type="ORF">ACFQVC_16555</name>
</gene>
<dbReference type="InterPro" id="IPR004839">
    <property type="entry name" value="Aminotransferase_I/II_large"/>
</dbReference>
<dbReference type="Gene3D" id="3.90.1150.10">
    <property type="entry name" value="Aspartate Aminotransferase, domain 1"/>
    <property type="match status" value="1"/>
</dbReference>
<dbReference type="Proteomes" id="UP001596523">
    <property type="component" value="Unassembled WGS sequence"/>
</dbReference>
<sequence length="475" mass="49590">MRGFDDYRRIADAIAADIAGGRLKPGDRLPPQRLFARRRRIAPSTASRVYGELVSRGLVVGEVGRGTFVRAVPEPTGRALTERTGPAEINLELNYPSAPGQSELLSASLEPLLRPDVFAAATQVAAAAGTSQARTAAARLLASGPWHPEPEQLLFAGNARQAVAAALTALARPGGRVGVEALTYPVVKEIAARLGVTLVPLAMDAEGLRPGAVAAAHRSAPLSALYVQPTLHNPTCVTMPERRRAELAAVARELDLPVIEDRIWSFLHPGAPAPLAAHAPERTHVVDGLSKRVAPGLSVGLLAVPAPDVERTAAALRSAGTTASRFALEAATRWITDGTVDRLATAKRADAAARHRIVRDCLGGHDGADGLGCHDGPDGLGCHDGPDGLNGLNGHDIRTDPHAYYAWWRLPAPWRGETFTAAAAAHGIAITPGAAFAAGSHTTPDTVRVGLASPSHDVLREALRTLAAVAAQPCA</sequence>
<evidence type="ECO:0000256" key="5">
    <source>
        <dbReference type="ARBA" id="ARBA00023163"/>
    </source>
</evidence>
<dbReference type="PROSITE" id="PS50949">
    <property type="entry name" value="HTH_GNTR"/>
    <property type="match status" value="1"/>
</dbReference>
<dbReference type="Pfam" id="PF00155">
    <property type="entry name" value="Aminotran_1_2"/>
    <property type="match status" value="1"/>
</dbReference>
<dbReference type="SUPFAM" id="SSF53383">
    <property type="entry name" value="PLP-dependent transferases"/>
    <property type="match status" value="1"/>
</dbReference>
<dbReference type="CDD" id="cd00609">
    <property type="entry name" value="AAT_like"/>
    <property type="match status" value="1"/>
</dbReference>
<dbReference type="InterPro" id="IPR000524">
    <property type="entry name" value="Tscrpt_reg_HTH_GntR"/>
</dbReference>
<dbReference type="RefSeq" id="WP_381831194.1">
    <property type="nucleotide sequence ID" value="NZ_JBHTCF010000006.1"/>
</dbReference>
<dbReference type="SUPFAM" id="SSF46785">
    <property type="entry name" value="Winged helix' DNA-binding domain"/>
    <property type="match status" value="1"/>
</dbReference>
<keyword evidence="3" id="KW-0805">Transcription regulation</keyword>
<dbReference type="SMART" id="SM00345">
    <property type="entry name" value="HTH_GNTR"/>
    <property type="match status" value="1"/>
</dbReference>
<evidence type="ECO:0000259" key="6">
    <source>
        <dbReference type="PROSITE" id="PS50949"/>
    </source>
</evidence>
<comment type="similarity">
    <text evidence="1">In the C-terminal section; belongs to the class-I pyridoxal-phosphate-dependent aminotransferase family.</text>
</comment>
<reference evidence="8" key="1">
    <citation type="journal article" date="2019" name="Int. J. Syst. Evol. Microbiol.">
        <title>The Global Catalogue of Microorganisms (GCM) 10K type strain sequencing project: providing services to taxonomists for standard genome sequencing and annotation.</title>
        <authorList>
            <consortium name="The Broad Institute Genomics Platform"/>
            <consortium name="The Broad Institute Genome Sequencing Center for Infectious Disease"/>
            <person name="Wu L."/>
            <person name="Ma J."/>
        </authorList>
    </citation>
    <scope>NUCLEOTIDE SEQUENCE [LARGE SCALE GENOMIC DNA]</scope>
    <source>
        <strain evidence="8">SYNS20</strain>
    </source>
</reference>
<name>A0ABW2JI92_9ACTN</name>